<feature type="region of interest" description="Disordered" evidence="2">
    <location>
        <begin position="1126"/>
        <end position="1149"/>
    </location>
</feature>
<feature type="coiled-coil region" evidence="1">
    <location>
        <begin position="452"/>
        <end position="511"/>
    </location>
</feature>
<protein>
    <submittedName>
        <fullName evidence="3">WGS project CAEQ00000000 data, annotated contig 386</fullName>
    </submittedName>
</protein>
<proteinExistence type="predicted"/>
<feature type="region of interest" description="Disordered" evidence="2">
    <location>
        <begin position="959"/>
        <end position="981"/>
    </location>
</feature>
<feature type="region of interest" description="Disordered" evidence="2">
    <location>
        <begin position="995"/>
        <end position="1052"/>
    </location>
</feature>
<dbReference type="EMBL" id="CAEQ01002144">
    <property type="protein sequence ID" value="CCD16046.1"/>
    <property type="molecule type" value="Genomic_DNA"/>
</dbReference>
<feature type="compositionally biased region" description="Basic and acidic residues" evidence="2">
    <location>
        <begin position="1158"/>
        <end position="1169"/>
    </location>
</feature>
<feature type="non-terminal residue" evidence="3">
    <location>
        <position position="1177"/>
    </location>
</feature>
<dbReference type="Gene3D" id="1.20.120.330">
    <property type="entry name" value="Nucleotidyltransferases domain 2"/>
    <property type="match status" value="1"/>
</dbReference>
<evidence type="ECO:0000313" key="3">
    <source>
        <dbReference type="EMBL" id="CCD16046.1"/>
    </source>
</evidence>
<evidence type="ECO:0000256" key="1">
    <source>
        <dbReference type="SAM" id="Coils"/>
    </source>
</evidence>
<comment type="caution">
    <text evidence="3">The sequence shown here is derived from an EMBL/GenBank/DDBJ whole genome shotgun (WGS) entry which is preliminary data.</text>
</comment>
<dbReference type="Proteomes" id="UP000000702">
    <property type="component" value="Unassembled WGS sequence"/>
</dbReference>
<feature type="coiled-coil region" evidence="1">
    <location>
        <begin position="222"/>
        <end position="256"/>
    </location>
</feature>
<dbReference type="AlphaFoldDB" id="F9WFH4"/>
<organism evidence="3 4">
    <name type="scientific">Trypanosoma congolense (strain IL3000)</name>
    <dbReference type="NCBI Taxonomy" id="1068625"/>
    <lineage>
        <taxon>Eukaryota</taxon>
        <taxon>Discoba</taxon>
        <taxon>Euglenozoa</taxon>
        <taxon>Kinetoplastea</taxon>
        <taxon>Metakinetoplastina</taxon>
        <taxon>Trypanosomatida</taxon>
        <taxon>Trypanosomatidae</taxon>
        <taxon>Trypanosoma</taxon>
        <taxon>Nannomonas</taxon>
    </lineage>
</organism>
<keyword evidence="1" id="KW-0175">Coiled coil</keyword>
<gene>
    <name evidence="3" type="ORF">TCIL3000_0_10140</name>
</gene>
<reference evidence="3 4" key="2">
    <citation type="journal article" date="2012" name="Proc. Natl. Acad. Sci. U.S.A.">
        <title>Antigenic diversity is generated by distinct evolutionary mechanisms in African trypanosome species.</title>
        <authorList>
            <person name="Jackson A.P."/>
            <person name="Berry A."/>
            <person name="Aslett M."/>
            <person name="Allison H.C."/>
            <person name="Burton P."/>
            <person name="Vavrova-Anderson J."/>
            <person name="Brown R."/>
            <person name="Browne H."/>
            <person name="Corton N."/>
            <person name="Hauser H."/>
            <person name="Gamble J."/>
            <person name="Gilderthorp R."/>
            <person name="Marcello L."/>
            <person name="McQuillan J."/>
            <person name="Otto T.D."/>
            <person name="Quail M.A."/>
            <person name="Sanders M.J."/>
            <person name="van Tonder A."/>
            <person name="Ginger M.L."/>
            <person name="Field M.C."/>
            <person name="Barry J.D."/>
            <person name="Hertz-Fowler C."/>
            <person name="Berriman M."/>
        </authorList>
    </citation>
    <scope>NUCLEOTIDE SEQUENCE [LARGE SCALE GENOMIC DNA]</scope>
    <source>
        <strain evidence="3 4">IL3000</strain>
    </source>
</reference>
<evidence type="ECO:0000313" key="4">
    <source>
        <dbReference type="Proteomes" id="UP000000702"/>
    </source>
</evidence>
<feature type="coiled-coil region" evidence="1">
    <location>
        <begin position="743"/>
        <end position="836"/>
    </location>
</feature>
<feature type="compositionally biased region" description="Basic and acidic residues" evidence="2">
    <location>
        <begin position="995"/>
        <end position="1041"/>
    </location>
</feature>
<feature type="compositionally biased region" description="Basic and acidic residues" evidence="2">
    <location>
        <begin position="1066"/>
        <end position="1080"/>
    </location>
</feature>
<feature type="coiled-coil region" evidence="1">
    <location>
        <begin position="287"/>
        <end position="358"/>
    </location>
</feature>
<reference evidence="4" key="1">
    <citation type="submission" date="2011-07" db="EMBL/GenBank/DDBJ databases">
        <title>Divergent evolution of antigenic variation in African trypanosomes.</title>
        <authorList>
            <person name="Jackson A.P."/>
            <person name="Berry A."/>
            <person name="Allison H.C."/>
            <person name="Burton P."/>
            <person name="Anderson J."/>
            <person name="Aslett M."/>
            <person name="Brown R."/>
            <person name="Corton N."/>
            <person name="Harris D."/>
            <person name="Hauser H."/>
            <person name="Gamble J."/>
            <person name="Gilderthorp R."/>
            <person name="McQuillan J."/>
            <person name="Quail M.A."/>
            <person name="Sanders M."/>
            <person name="Van Tonder A."/>
            <person name="Ginger M.L."/>
            <person name="Donelson J.E."/>
            <person name="Field M.C."/>
            <person name="Barry J.D."/>
            <person name="Berriman M."/>
            <person name="Hertz-Fowler C."/>
        </authorList>
    </citation>
    <scope>NUCLEOTIDE SEQUENCE [LARGE SCALE GENOMIC DNA]</scope>
    <source>
        <strain evidence="4">IL3000</strain>
    </source>
</reference>
<name>F9WFH4_TRYCI</name>
<sequence length="1177" mass="136674">MGESDRSDEEQMNQRLEEVQEWAGQVVEGLEIFSQGDPRSEGDRVEQWDNLQNLASDIMGECGAMVGGLQGRKEAIGRTRKCVEEIRRMLEDFCQLSEEEYGNRGEEVSAAVHEIIKEVEARLEKGEAEQAARVLRENWRRFIEALGGDGLEWEDWRRSLEEAGKKVKEAEEKVEQARNVAHKAKEGREKVLAELLWRNEQWEQARKEFGRSEEEQVEKPDVEALQQELETADLRLTGAEIDRKVCENELETARLELANWNPEFERMTQALGEARQLRAWVLAVSESDDAERELSKARRELADCELRQILAEGWYHLAAAKQGVDATERELGEAMEERETCEKKLKEAEEELRRCCLVADDPQSGQQALERCKEWVEKARLAALEECWAALEHEWKSLEEWEKAEQREREPLEKALGAWARLRLERAKDEWDGVMQELKDLGPDGLPTSDAVKALKSRLKECEKELKAAKDMCPTNGPVELVLTLEDLERLVKSELDLDNCKEELERALHDSNEWSGPPQEASRRLGLAVQEWARTLQKAESAGGGWERVRDAIHRAACLVEAGKQALSRARQRKEACQAVVKTGEKALQGPSLRSQLDEDEVRKCQEKLDQWCQESERWETEESKCTKELEQIESEVKKLFSAQEQLQRAKKDLAGAEQNVHECEDEVDKAKKLLKESEEKLKEANKKWKEAREKLWEKMGEKLWEKMGEKLWEKMGEKLWEKTGETLWEKMGEKLWRGWARKEWEEANKKCEGAEKKYEEANKKCEGAEKKYEEARQKVRECEGEEKETKKTLLEAQIALWMAEEKLEEANQKAEEARQKVQESVEEALQKAREGWEKVFERGATLLERPDFQSLERSFGQALTNTPWEPRPEEAEAWAAVCKQNRNWKTAQQKILACEEAARKRGQELQEALHESEETCLRRQKMERANKGWKRANEKWKSAKEVWVRADNAVKEATEEFERARSDVETARKNLEKAENSRIDAEAKLEEAIGDRERTKPRLERRVREARKAKEQAERRRWPTRDRNNTEEQELEKRNARSLGVKQGDLEAAMEDYEKAVQELKEAKKERREAKEEQREEAEEKLERAQRKVEGQNAKLIGAAETSLLKATAECEEAERRIAKAQEAKDATEEAKDAAERKLEDKRQDYQRLLKRVEEARQGREAATKNMKTAR</sequence>
<accession>F9WFH4</accession>
<feature type="region of interest" description="Disordered" evidence="2">
    <location>
        <begin position="1066"/>
        <end position="1096"/>
    </location>
</feature>
<feature type="coiled-coil region" evidence="1">
    <location>
        <begin position="153"/>
        <end position="187"/>
    </location>
</feature>
<feature type="compositionally biased region" description="Basic and acidic residues" evidence="2">
    <location>
        <begin position="1087"/>
        <end position="1096"/>
    </location>
</feature>
<keyword evidence="4" id="KW-1185">Reference proteome</keyword>
<feature type="region of interest" description="Disordered" evidence="2">
    <location>
        <begin position="1158"/>
        <end position="1177"/>
    </location>
</feature>
<feature type="coiled-coil region" evidence="1">
    <location>
        <begin position="603"/>
        <end position="696"/>
    </location>
</feature>
<evidence type="ECO:0000256" key="2">
    <source>
        <dbReference type="SAM" id="MobiDB-lite"/>
    </source>
</evidence>
<dbReference type="VEuPathDB" id="TriTrypDB:TcIL3000_0_10140"/>